<dbReference type="EMBL" id="CP001778">
    <property type="protein sequence ID" value="ADD41751.1"/>
    <property type="molecule type" value="Genomic_DNA"/>
</dbReference>
<dbReference type="RefSeq" id="WP_013017322.1">
    <property type="nucleotide sequence ID" value="NC_013947.1"/>
</dbReference>
<keyword evidence="2" id="KW-0812">Transmembrane</keyword>
<accession>D3Q0L5</accession>
<keyword evidence="4" id="KW-1185">Reference proteome</keyword>
<dbReference type="Proteomes" id="UP000000844">
    <property type="component" value="Chromosome"/>
</dbReference>
<keyword evidence="2" id="KW-1133">Transmembrane helix</keyword>
<dbReference type="STRING" id="446470.Snas_2057"/>
<evidence type="ECO:0000256" key="1">
    <source>
        <dbReference type="SAM" id="MobiDB-lite"/>
    </source>
</evidence>
<dbReference type="HOGENOM" id="CLU_1675865_0_0_11"/>
<dbReference type="AlphaFoldDB" id="D3Q0L5"/>
<sequence length="194" mass="20366">MTSHPQSPAPMPGQQSPVQAMSPRSPAGPTSTVPVPPRGPGVVVPFAAPPRDPDKSRLAVGIVVGVVAFVLVCGGAVAGAVGVLVWSSNELAAQSTQTAERFLDDIVEEDYQGAYKSLCSSTRKQISVEEFTKDWSSLGVVNAETVGANTSQQQDLVVVAELTVEDGSMQDIELTVALEQQNMKMAVCGWDTVQ</sequence>
<gene>
    <name evidence="3" type="ordered locus">Snas_2057</name>
</gene>
<keyword evidence="2" id="KW-0472">Membrane</keyword>
<dbReference type="eggNOG" id="ENOG5032A5T">
    <property type="taxonomic scope" value="Bacteria"/>
</dbReference>
<dbReference type="KEGG" id="sna:Snas_2057"/>
<organism evidence="3 4">
    <name type="scientific">Stackebrandtia nassauensis (strain DSM 44728 / CIP 108903 / NRRL B-16338 / NBRC 102104 / LLR-40K-21)</name>
    <dbReference type="NCBI Taxonomy" id="446470"/>
    <lineage>
        <taxon>Bacteria</taxon>
        <taxon>Bacillati</taxon>
        <taxon>Actinomycetota</taxon>
        <taxon>Actinomycetes</taxon>
        <taxon>Glycomycetales</taxon>
        <taxon>Glycomycetaceae</taxon>
        <taxon>Stackebrandtia</taxon>
    </lineage>
</organism>
<reference evidence="3 4" key="1">
    <citation type="journal article" date="2009" name="Stand. Genomic Sci.">
        <title>Complete genome sequence of Stackebrandtia nassauensis type strain (LLR-40K-21).</title>
        <authorList>
            <person name="Munk C."/>
            <person name="Lapidus A."/>
            <person name="Copeland A."/>
            <person name="Jando M."/>
            <person name="Mayilraj S."/>
            <person name="Glavina Del Rio T."/>
            <person name="Nolan M."/>
            <person name="Chen F."/>
            <person name="Lucas S."/>
            <person name="Tice H."/>
            <person name="Cheng J.F."/>
            <person name="Han C."/>
            <person name="Detter J.C."/>
            <person name="Bruce D."/>
            <person name="Goodwin L."/>
            <person name="Chain P."/>
            <person name="Pitluck S."/>
            <person name="Goker M."/>
            <person name="Ovchinikova G."/>
            <person name="Pati A."/>
            <person name="Ivanova N."/>
            <person name="Mavromatis K."/>
            <person name="Chen A."/>
            <person name="Palaniappan K."/>
            <person name="Land M."/>
            <person name="Hauser L."/>
            <person name="Chang Y.J."/>
            <person name="Jeffries C.D."/>
            <person name="Bristow J."/>
            <person name="Eisen J.A."/>
            <person name="Markowitz V."/>
            <person name="Hugenholtz P."/>
            <person name="Kyrpides N.C."/>
            <person name="Klenk H.P."/>
        </authorList>
    </citation>
    <scope>NUCLEOTIDE SEQUENCE [LARGE SCALE GENOMIC DNA]</scope>
    <source>
        <strain evidence="4">DSM 44728 / CIP 108903 / NRRL B-16338 / NBRC 102104 / LLR-40K-21</strain>
    </source>
</reference>
<evidence type="ECO:0000313" key="3">
    <source>
        <dbReference type="EMBL" id="ADD41751.1"/>
    </source>
</evidence>
<feature type="region of interest" description="Disordered" evidence="1">
    <location>
        <begin position="1"/>
        <end position="38"/>
    </location>
</feature>
<proteinExistence type="predicted"/>
<dbReference type="OrthoDB" id="3218507at2"/>
<feature type="transmembrane region" description="Helical" evidence="2">
    <location>
        <begin position="58"/>
        <end position="86"/>
    </location>
</feature>
<name>D3Q0L5_STANL</name>
<protein>
    <recommendedName>
        <fullName evidence="5">DUF4878 domain-containing protein</fullName>
    </recommendedName>
</protein>
<evidence type="ECO:0000256" key="2">
    <source>
        <dbReference type="SAM" id="Phobius"/>
    </source>
</evidence>
<evidence type="ECO:0008006" key="5">
    <source>
        <dbReference type="Google" id="ProtNLM"/>
    </source>
</evidence>
<evidence type="ECO:0000313" key="4">
    <source>
        <dbReference type="Proteomes" id="UP000000844"/>
    </source>
</evidence>